<feature type="region of interest" description="Disordered" evidence="8">
    <location>
        <begin position="114"/>
        <end position="140"/>
    </location>
</feature>
<name>A0A6B2M237_9BACT</name>
<gene>
    <name evidence="10" type="ORF">G0Q06_07405</name>
</gene>
<comment type="subcellular location">
    <subcellularLocation>
        <location evidence="1 7">Cell outer membrane</location>
        <topology evidence="1 7">Multi-pass membrane protein</topology>
    </subcellularLocation>
</comment>
<evidence type="ECO:0000259" key="9">
    <source>
        <dbReference type="Pfam" id="PF07715"/>
    </source>
</evidence>
<evidence type="ECO:0000313" key="11">
    <source>
        <dbReference type="Proteomes" id="UP000478417"/>
    </source>
</evidence>
<evidence type="ECO:0000256" key="6">
    <source>
        <dbReference type="ARBA" id="ARBA00023237"/>
    </source>
</evidence>
<dbReference type="InterPro" id="IPR012910">
    <property type="entry name" value="Plug_dom"/>
</dbReference>
<dbReference type="InterPro" id="IPR039426">
    <property type="entry name" value="TonB-dep_rcpt-like"/>
</dbReference>
<evidence type="ECO:0000256" key="3">
    <source>
        <dbReference type="ARBA" id="ARBA00022452"/>
    </source>
</evidence>
<keyword evidence="11" id="KW-1185">Reference proteome</keyword>
<evidence type="ECO:0000313" key="10">
    <source>
        <dbReference type="EMBL" id="NDV62269.1"/>
    </source>
</evidence>
<evidence type="ECO:0000256" key="7">
    <source>
        <dbReference type="PROSITE-ProRule" id="PRU01360"/>
    </source>
</evidence>
<evidence type="ECO:0000256" key="1">
    <source>
        <dbReference type="ARBA" id="ARBA00004571"/>
    </source>
</evidence>
<dbReference type="GO" id="GO:0015344">
    <property type="term" value="F:siderophore uptake transmembrane transporter activity"/>
    <property type="evidence" value="ECO:0007669"/>
    <property type="project" value="TreeGrafter"/>
</dbReference>
<keyword evidence="3 7" id="KW-1134">Transmembrane beta strand</keyword>
<organism evidence="10 11">
    <name type="scientific">Oceanipulchritudo coccoides</name>
    <dbReference type="NCBI Taxonomy" id="2706888"/>
    <lineage>
        <taxon>Bacteria</taxon>
        <taxon>Pseudomonadati</taxon>
        <taxon>Verrucomicrobiota</taxon>
        <taxon>Opitutia</taxon>
        <taxon>Puniceicoccales</taxon>
        <taxon>Oceanipulchritudinaceae</taxon>
        <taxon>Oceanipulchritudo</taxon>
    </lineage>
</organism>
<evidence type="ECO:0000256" key="2">
    <source>
        <dbReference type="ARBA" id="ARBA00022448"/>
    </source>
</evidence>
<dbReference type="GO" id="GO:0009279">
    <property type="term" value="C:cell outer membrane"/>
    <property type="evidence" value="ECO:0007669"/>
    <property type="project" value="UniProtKB-SubCell"/>
</dbReference>
<keyword evidence="6 7" id="KW-0998">Cell outer membrane</keyword>
<reference evidence="10 11" key="1">
    <citation type="submission" date="2020-02" db="EMBL/GenBank/DDBJ databases">
        <title>Albibacoteraceae fam. nov., the first described family within the subdivision 4 Verrucomicrobia.</title>
        <authorList>
            <person name="Xi F."/>
        </authorList>
    </citation>
    <scope>NUCLEOTIDE SEQUENCE [LARGE SCALE GENOMIC DNA]</scope>
    <source>
        <strain evidence="10 11">CK1056</strain>
    </source>
</reference>
<evidence type="ECO:0000256" key="4">
    <source>
        <dbReference type="ARBA" id="ARBA00022692"/>
    </source>
</evidence>
<dbReference type="PROSITE" id="PS52016">
    <property type="entry name" value="TONB_DEPENDENT_REC_3"/>
    <property type="match status" value="1"/>
</dbReference>
<accession>A0A6B2M237</accession>
<dbReference type="Pfam" id="PF07715">
    <property type="entry name" value="Plug"/>
    <property type="match status" value="1"/>
</dbReference>
<comment type="similarity">
    <text evidence="7">Belongs to the TonB-dependent receptor family.</text>
</comment>
<dbReference type="InterPro" id="IPR037066">
    <property type="entry name" value="Plug_dom_sf"/>
</dbReference>
<keyword evidence="2 7" id="KW-0813">Transport</keyword>
<comment type="caution">
    <text evidence="10">The sequence shown here is derived from an EMBL/GenBank/DDBJ whole genome shotgun (WGS) entry which is preliminary data.</text>
</comment>
<proteinExistence type="inferred from homology"/>
<feature type="domain" description="TonB-dependent receptor plug" evidence="9">
    <location>
        <begin position="72"/>
        <end position="209"/>
    </location>
</feature>
<dbReference type="Gene3D" id="2.170.130.10">
    <property type="entry name" value="TonB-dependent receptor, plug domain"/>
    <property type="match status" value="1"/>
</dbReference>
<keyword evidence="5 7" id="KW-0472">Membrane</keyword>
<protein>
    <submittedName>
        <fullName evidence="10">TonB-dependent receptor plug domain-containing protein</fullName>
    </submittedName>
</protein>
<dbReference type="PANTHER" id="PTHR32552">
    <property type="entry name" value="FERRICHROME IRON RECEPTOR-RELATED"/>
    <property type="match status" value="1"/>
</dbReference>
<dbReference type="Gene3D" id="2.40.170.20">
    <property type="entry name" value="TonB-dependent receptor, beta-barrel domain"/>
    <property type="match status" value="3"/>
</dbReference>
<dbReference type="Proteomes" id="UP000478417">
    <property type="component" value="Unassembled WGS sequence"/>
</dbReference>
<keyword evidence="4 7" id="KW-0812">Transmembrane</keyword>
<dbReference type="PANTHER" id="PTHR32552:SF74">
    <property type="entry name" value="HYDROXAMATE SIDEROPHORE RECEPTOR FHUE"/>
    <property type="match status" value="1"/>
</dbReference>
<dbReference type="InterPro" id="IPR036942">
    <property type="entry name" value="Beta-barrel_TonB_sf"/>
</dbReference>
<dbReference type="EMBL" id="JAAGNX010000002">
    <property type="protein sequence ID" value="NDV62269.1"/>
    <property type="molecule type" value="Genomic_DNA"/>
</dbReference>
<keyword evidence="10" id="KW-0675">Receptor</keyword>
<sequence length="1345" mass="149175">MMATLSRLDRFIRLAGLAGTISMIVPLVNGQDTEFPGGGDIFELSPFEVSTSQDVGYLSTNSTSGTSLNTAIKDLPMAIQVINQDFITDTGASNLNEALIYAAGVFTDDNQASNSVGATRGTQGSVAGSGSGDRSVSSAGQSNRFANTVYIRGLSTPYQNRYGFRYGGLIVTPNSSIALGGMLDSANIERIEVVKGPNSLLYGVGVLTGIVNVIPEKPLSEPHYGFSIKGGNYDFLRTEAEFTGPIVADWIPGQLNYRAAGSIESRGNWRDFSEEETEYWTVQLDYSPAKWANLFLEYQDGFNRFDGIASQWIYDNVNNAKNTEFRNIYDEAYNWAKHDGEIPTLQPLDPNGYNTSLNTIDANGLEKTQPGFKLKDENFVGGGRKDGFRITGPDTFAEREEQNFLADLTLTPVKNLSINLGAFLASQETTERTMQFTSTDGTDSRNLVEVVIPNDAQLNSIWQSGGIYGVPMDDVVRDAFGLTTKVDPTKHTGSYILPATTDDIKLIEYWWRDSVVKSDSEQYRARATYSFDTPFFRDEEAHHTFLVGFSYIKDDIDFPDGGINRGNARANRSTDFAGIPIVDSTTTGSPVADPFNNDGLYYRSISNFEPIYFDGRNDGVDGHNTVRAGDVYLNQVIEQTGYYGIYQGKFFRDRLEVILGVRRDIYNATQLTHKRADVSDAFLREQALADVVKTAEDIAKDLGGGDAAVIEQIKNDIIAQTTADDRYITAWYRDSFESGDQGYFGYANRAGAPDETFGVVPGSKFDVFEDDIEVTTYTFGLNFDITPDLTIYGLYAQGISPNTALRDGAGDVIPAEETESREIGLKFDLMEGKISGNVALSRIDRENGIWDNSFAPNASRWLDAQNSLTRASDWDTPAYDPEVPTTYLVRGDYLADYIADEYGIDPGKLVLQAAGSKLNQKVSLGDLDPNLPILERLQLLKDVADKTVLPEQFANYYTSQAPFNGAVTLDYYGINPDGFDELMEVTFYNPETNEFITKDISNLPVIYSAFADRTVDFSKNSLLQDVHPIRYHRLSSDGQPQNNNNVDFERRALVTFDEEINVFEFEVFLTPTENLQFVINYSHIEREAKDSFQFTEWESIAGNDGTYIPAFSMLHREYGWENAGIDLAWVDFDAYEAARAASSDGVVSIDNLPESAVERVPDGESDTPISNETFVDRSAAGQLLLLVDQRGNVINENNNAKATDYSGILTGISLNYNPEDELSIFGKYTFTEGLLERLNLTAGLKYIGSSATSVSFNTVSPLAGLQVTPEVPERFQFDLGASYRWTWNNLDMRLSINVYNIFDKTYDVEIKTLDTRNPITGAEVTKRTEKYYTPTTFRVGLAVSF</sequence>
<evidence type="ECO:0000256" key="5">
    <source>
        <dbReference type="ARBA" id="ARBA00023136"/>
    </source>
</evidence>
<evidence type="ECO:0000256" key="8">
    <source>
        <dbReference type="SAM" id="MobiDB-lite"/>
    </source>
</evidence>
<dbReference type="RefSeq" id="WP_163964018.1">
    <property type="nucleotide sequence ID" value="NZ_JAAGNX010000002.1"/>
</dbReference>
<dbReference type="SUPFAM" id="SSF56935">
    <property type="entry name" value="Porins"/>
    <property type="match status" value="2"/>
</dbReference>